<dbReference type="GO" id="GO:0016740">
    <property type="term" value="F:transferase activity"/>
    <property type="evidence" value="ECO:0007669"/>
    <property type="project" value="UniProtKB-KW"/>
</dbReference>
<keyword evidence="1" id="KW-0472">Membrane</keyword>
<dbReference type="NCBIfam" id="TIGR00277">
    <property type="entry name" value="HDIG"/>
    <property type="match status" value="1"/>
</dbReference>
<organism evidence="4 5">
    <name type="scientific">Mesobacillus foraminis</name>
    <dbReference type="NCBI Taxonomy" id="279826"/>
    <lineage>
        <taxon>Bacteria</taxon>
        <taxon>Bacillati</taxon>
        <taxon>Bacillota</taxon>
        <taxon>Bacilli</taxon>
        <taxon>Bacillales</taxon>
        <taxon>Bacillaceae</taxon>
        <taxon>Mesobacillus</taxon>
    </lineage>
</organism>
<sequence>MRNYGDMNVKEYNETNNSRGINMDGMLNDQALTNTENRTLKWFLGMFYIIFFLYEFYFQFIYIPYRDEDSASLSAWNYVIYILMILLLPVSKILVKKGKLFLVKYVFVASYLCIALLNEIYIYFNSGMEYQSGNVVEVVLVLFAPIFVNSHFFWFVSIGIGLKYGVAGLLFHSSEALFPLSLVFVISGVSYIILRRFQVYVGAIETSYNNQLTGIVRGVIATIELKDPYTRGHSERVAFYAKSLAAALNRFSQNELNAFNYACLLHDIGKVNIPDSILMKPTRLTPEEYEVIKTHPVSGAEAIQKVDGLKMDIDVIKYHHERWDGQGYPEQLSGKEIPLLARVVAIADAFDAMTSSRSYRNALALDDAYRRIIEGKGTQFDPKLVEVFQTVFPDWVKFHQSYKWADEAPLQHNVNGKEVSE</sequence>
<dbReference type="PANTHER" id="PTHR43155">
    <property type="entry name" value="CYCLIC DI-GMP PHOSPHODIESTERASE PA4108-RELATED"/>
    <property type="match status" value="1"/>
</dbReference>
<accession>A0A4R2B646</accession>
<feature type="transmembrane region" description="Helical" evidence="1">
    <location>
        <begin position="42"/>
        <end position="63"/>
    </location>
</feature>
<dbReference type="AlphaFoldDB" id="A0A4R2B646"/>
<protein>
    <submittedName>
        <fullName evidence="4">Putative nucleotidyltransferase with HDIG domain</fullName>
    </submittedName>
</protein>
<dbReference type="PROSITE" id="PS51832">
    <property type="entry name" value="HD_GYP"/>
    <property type="match status" value="1"/>
</dbReference>
<evidence type="ECO:0000259" key="3">
    <source>
        <dbReference type="PROSITE" id="PS51832"/>
    </source>
</evidence>
<dbReference type="CDD" id="cd00077">
    <property type="entry name" value="HDc"/>
    <property type="match status" value="1"/>
</dbReference>
<dbReference type="SUPFAM" id="SSF109604">
    <property type="entry name" value="HD-domain/PDEase-like"/>
    <property type="match status" value="1"/>
</dbReference>
<keyword evidence="1" id="KW-0812">Transmembrane</keyword>
<feature type="transmembrane region" description="Helical" evidence="1">
    <location>
        <begin position="177"/>
        <end position="194"/>
    </location>
</feature>
<dbReference type="Proteomes" id="UP000295689">
    <property type="component" value="Unassembled WGS sequence"/>
</dbReference>
<keyword evidence="4" id="KW-0808">Transferase</keyword>
<dbReference type="RefSeq" id="WP_258236025.1">
    <property type="nucleotide sequence ID" value="NZ_JABUHM010000013.1"/>
</dbReference>
<evidence type="ECO:0000313" key="4">
    <source>
        <dbReference type="EMBL" id="TCN22217.1"/>
    </source>
</evidence>
<dbReference type="InterPro" id="IPR037522">
    <property type="entry name" value="HD_GYP_dom"/>
</dbReference>
<evidence type="ECO:0000256" key="1">
    <source>
        <dbReference type="SAM" id="Phobius"/>
    </source>
</evidence>
<dbReference type="PANTHER" id="PTHR43155:SF2">
    <property type="entry name" value="CYCLIC DI-GMP PHOSPHODIESTERASE PA4108"/>
    <property type="match status" value="1"/>
</dbReference>
<feature type="domain" description="HD" evidence="2">
    <location>
        <begin position="230"/>
        <end position="353"/>
    </location>
</feature>
<feature type="transmembrane region" description="Helical" evidence="1">
    <location>
        <begin position="102"/>
        <end position="124"/>
    </location>
</feature>
<reference evidence="4 5" key="1">
    <citation type="journal article" date="2015" name="Stand. Genomic Sci.">
        <title>Genomic Encyclopedia of Bacterial and Archaeal Type Strains, Phase III: the genomes of soil and plant-associated and newly described type strains.</title>
        <authorList>
            <person name="Whitman W.B."/>
            <person name="Woyke T."/>
            <person name="Klenk H.P."/>
            <person name="Zhou Y."/>
            <person name="Lilburn T.G."/>
            <person name="Beck B.J."/>
            <person name="De Vos P."/>
            <person name="Vandamme P."/>
            <person name="Eisen J.A."/>
            <person name="Garrity G."/>
            <person name="Hugenholtz P."/>
            <person name="Kyrpides N.C."/>
        </authorList>
    </citation>
    <scope>NUCLEOTIDE SEQUENCE [LARGE SCALE GENOMIC DNA]</scope>
    <source>
        <strain evidence="4 5">CV53</strain>
    </source>
</reference>
<feature type="transmembrane region" description="Helical" evidence="1">
    <location>
        <begin position="75"/>
        <end position="95"/>
    </location>
</feature>
<dbReference type="InterPro" id="IPR003607">
    <property type="entry name" value="HD/PDEase_dom"/>
</dbReference>
<dbReference type="SMART" id="SM00471">
    <property type="entry name" value="HDc"/>
    <property type="match status" value="1"/>
</dbReference>
<keyword evidence="1" id="KW-1133">Transmembrane helix</keyword>
<dbReference type="Gene3D" id="1.10.3210.10">
    <property type="entry name" value="Hypothetical protein af1432"/>
    <property type="match status" value="1"/>
</dbReference>
<proteinExistence type="predicted"/>
<dbReference type="PROSITE" id="PS51831">
    <property type="entry name" value="HD"/>
    <property type="match status" value="1"/>
</dbReference>
<comment type="caution">
    <text evidence="4">The sequence shown here is derived from an EMBL/GenBank/DDBJ whole genome shotgun (WGS) entry which is preliminary data.</text>
</comment>
<dbReference type="Pfam" id="PF20971">
    <property type="entry name" value="MASE12"/>
    <property type="match status" value="1"/>
</dbReference>
<feature type="domain" description="HD-GYP" evidence="3">
    <location>
        <begin position="208"/>
        <end position="404"/>
    </location>
</feature>
<dbReference type="InterPro" id="IPR006674">
    <property type="entry name" value="HD_domain"/>
</dbReference>
<name>A0A4R2B646_9BACI</name>
<evidence type="ECO:0000313" key="5">
    <source>
        <dbReference type="Proteomes" id="UP000295689"/>
    </source>
</evidence>
<dbReference type="EMBL" id="SLVV01000011">
    <property type="protein sequence ID" value="TCN22217.1"/>
    <property type="molecule type" value="Genomic_DNA"/>
</dbReference>
<dbReference type="InterPro" id="IPR006675">
    <property type="entry name" value="HDIG_dom"/>
</dbReference>
<keyword evidence="5" id="KW-1185">Reference proteome</keyword>
<evidence type="ECO:0000259" key="2">
    <source>
        <dbReference type="PROSITE" id="PS51831"/>
    </source>
</evidence>
<dbReference type="InterPro" id="IPR048436">
    <property type="entry name" value="MASE12"/>
</dbReference>
<dbReference type="Pfam" id="PF13487">
    <property type="entry name" value="HD_5"/>
    <property type="match status" value="1"/>
</dbReference>
<gene>
    <name evidence="4" type="ORF">EV146_11154</name>
</gene>